<reference evidence="2" key="1">
    <citation type="journal article" date="2021" name="Mol. Plant Microbe Interact.">
        <title>Complete Genome Sequence of the Plant-Pathogenic Fungus Colletotrichum lupini.</title>
        <authorList>
            <person name="Baroncelli R."/>
            <person name="Pensec F."/>
            <person name="Da Lio D."/>
            <person name="Boufleur T."/>
            <person name="Vicente I."/>
            <person name="Sarrocco S."/>
            <person name="Picot A."/>
            <person name="Baraldi E."/>
            <person name="Sukno S."/>
            <person name="Thon M."/>
            <person name="Le Floch G."/>
        </authorList>
    </citation>
    <scope>NUCLEOTIDE SEQUENCE</scope>
    <source>
        <strain evidence="2">IMI 504893</strain>
    </source>
</reference>
<sequence length="879" mass="97703">MTLPKTSITGSTTSSQLPGRCIRADIRTAFCGCPSSRLSLPPVVSIHLSWRETDKSVLLCWFFRLVTTLGLFVPVSHVSVFHPKQCQGVRGSERLFAAVSRYVAECTDARLHETTEPERRERGTVIPAPSSAAIKRKTARQSRVRKRPSGTVNDTGIRTKGTPRAQGKGVDEVQKLVVRGSSVHCLDGASRGGFPPGVREGVQERELPKGHHRAIALNSIRQPNAQFWERGRFGQYFSPLRRRTSTVSCPLFPLSVPSLHVFQLQERKLSIETWGLAQLSPLGSTFSSTDASPTGPFGPIRLPHCVPSVRRLFCHRQHLGQSRPSYSVWNMPIQSPYRVSVTVLDLWGAQNLRTYVQEKNGDSPCAEYGVSVTNSQWLSRLAEYAPRLISTFSIQKSPSASSRPPKTPPQAKAPPQSPHLYPRPVLRRAFSVNRHSVPGRNTRTLPKEDKPEICYPKRPGVPPRSTVLPALFPFWHPHRPRRPRTNAASTARCHLQRFPSGHWSRAAVPLPAETDRRPARTVKATSINALSLSVPVQLLTCPAASLLFSEPREPLEGKKTSENGTTEVTTHNETTRRNARLDWFAWFSLLCPLLNPSVGTTANRFPGNPPLSIDVHSTNTGVKQMPWFRTFQFPQHSVPSLMSGSRVAGAAANTPLFRFEHFQTYGYHSREVPRDEIRPATRKDRFRRKIEGRTSFGNSQCPELAPKQLAWARTRDGDKVNSSSPNLVADESAAARHQQILPLVACLPPARCPPTKLSPREASNLEPGIDDELNRPACSSPHYLPRGGRGQQEADGRFVGSPTPRNELFFLLTRDTHANSEVRKNKAKTYAVGAFWFLNQARHSFPNSQAPAWVNWSPGPKKCLVTAPGGTLERLQLDP</sequence>
<feature type="region of interest" description="Disordered" evidence="1">
    <location>
        <begin position="765"/>
        <end position="800"/>
    </location>
</feature>
<dbReference type="EMBL" id="CP019481">
    <property type="protein sequence ID" value="UQC90820.1"/>
    <property type="molecule type" value="Genomic_DNA"/>
</dbReference>
<dbReference type="KEGG" id="clup:CLUP02_16352"/>
<evidence type="ECO:0000256" key="1">
    <source>
        <dbReference type="SAM" id="MobiDB-lite"/>
    </source>
</evidence>
<feature type="region of interest" description="Disordered" evidence="1">
    <location>
        <begin position="131"/>
        <end position="170"/>
    </location>
</feature>
<evidence type="ECO:0000313" key="3">
    <source>
        <dbReference type="Proteomes" id="UP000830671"/>
    </source>
</evidence>
<evidence type="ECO:0000313" key="2">
    <source>
        <dbReference type="EMBL" id="UQC90820.1"/>
    </source>
</evidence>
<dbReference type="GeneID" id="73350284"/>
<feature type="compositionally biased region" description="Low complexity" evidence="1">
    <location>
        <begin position="562"/>
        <end position="572"/>
    </location>
</feature>
<feature type="region of interest" description="Disordered" evidence="1">
    <location>
        <begin position="395"/>
        <end position="460"/>
    </location>
</feature>
<gene>
    <name evidence="2" type="ORF">CLUP02_16352</name>
</gene>
<dbReference type="Proteomes" id="UP000830671">
    <property type="component" value="Chromosome 9"/>
</dbReference>
<feature type="compositionally biased region" description="Basic residues" evidence="1">
    <location>
        <begin position="134"/>
        <end position="148"/>
    </location>
</feature>
<organism evidence="2 3">
    <name type="scientific">Colletotrichum lupini</name>
    <dbReference type="NCBI Taxonomy" id="145971"/>
    <lineage>
        <taxon>Eukaryota</taxon>
        <taxon>Fungi</taxon>
        <taxon>Dikarya</taxon>
        <taxon>Ascomycota</taxon>
        <taxon>Pezizomycotina</taxon>
        <taxon>Sordariomycetes</taxon>
        <taxon>Hypocreomycetidae</taxon>
        <taxon>Glomerellales</taxon>
        <taxon>Glomerellaceae</taxon>
        <taxon>Colletotrichum</taxon>
        <taxon>Colletotrichum acutatum species complex</taxon>
    </lineage>
</organism>
<feature type="compositionally biased region" description="Pro residues" evidence="1">
    <location>
        <begin position="405"/>
        <end position="417"/>
    </location>
</feature>
<feature type="region of interest" description="Disordered" evidence="1">
    <location>
        <begin position="554"/>
        <end position="573"/>
    </location>
</feature>
<accession>A0A9Q8T8N3</accession>
<dbReference type="RefSeq" id="XP_049152421.1">
    <property type="nucleotide sequence ID" value="XM_049295274.1"/>
</dbReference>
<proteinExistence type="predicted"/>
<protein>
    <submittedName>
        <fullName evidence="2">Uncharacterized protein</fullName>
    </submittedName>
</protein>
<name>A0A9Q8T8N3_9PEZI</name>
<keyword evidence="3" id="KW-1185">Reference proteome</keyword>
<dbReference type="AlphaFoldDB" id="A0A9Q8T8N3"/>